<evidence type="ECO:0000256" key="1">
    <source>
        <dbReference type="SAM" id="MobiDB-lite"/>
    </source>
</evidence>
<evidence type="ECO:0000313" key="2">
    <source>
        <dbReference type="EMBL" id="CCF46436.1"/>
    </source>
</evidence>
<dbReference type="AlphaFoldDB" id="H1W1S3"/>
<dbReference type="Proteomes" id="UP000007174">
    <property type="component" value="Unassembled WGS sequence"/>
</dbReference>
<feature type="region of interest" description="Disordered" evidence="1">
    <location>
        <begin position="6"/>
        <end position="35"/>
    </location>
</feature>
<dbReference type="EMBL" id="CACQ02008685">
    <property type="protein sequence ID" value="CCF46436.1"/>
    <property type="molecule type" value="Genomic_DNA"/>
</dbReference>
<gene>
    <name evidence="2" type="ORF">CH063_15182</name>
</gene>
<protein>
    <submittedName>
        <fullName evidence="2">Uncharacterized protein</fullName>
    </submittedName>
</protein>
<dbReference type="HOGENOM" id="CLU_1547458_0_0_1"/>
<feature type="compositionally biased region" description="Low complexity" evidence="1">
    <location>
        <begin position="6"/>
        <end position="22"/>
    </location>
</feature>
<reference evidence="3" key="1">
    <citation type="journal article" date="2012" name="Nat. Genet.">
        <title>Lifestyle transitions in plant pathogenic Colletotrichum fungi deciphered by genome and transcriptome analyses.</title>
        <authorList>
            <person name="O'Connell R.J."/>
            <person name="Thon M.R."/>
            <person name="Hacquard S."/>
            <person name="Amyotte S.G."/>
            <person name="Kleemann J."/>
            <person name="Torres M.F."/>
            <person name="Damm U."/>
            <person name="Buiate E.A."/>
            <person name="Epstein L."/>
            <person name="Alkan N."/>
            <person name="Altmueller J."/>
            <person name="Alvarado-Balderrama L."/>
            <person name="Bauser C.A."/>
            <person name="Becker C."/>
            <person name="Birren B.W."/>
            <person name="Chen Z."/>
            <person name="Choi J."/>
            <person name="Crouch J.A."/>
            <person name="Duvick J.P."/>
            <person name="Farman M.A."/>
            <person name="Gan P."/>
            <person name="Heiman D."/>
            <person name="Henrissat B."/>
            <person name="Howard R.J."/>
            <person name="Kabbage M."/>
            <person name="Koch C."/>
            <person name="Kracher B."/>
            <person name="Kubo Y."/>
            <person name="Law A.D."/>
            <person name="Lebrun M.-H."/>
            <person name="Lee Y.-H."/>
            <person name="Miyara I."/>
            <person name="Moore N."/>
            <person name="Neumann U."/>
            <person name="Nordstroem K."/>
            <person name="Panaccione D.G."/>
            <person name="Panstruga R."/>
            <person name="Place M."/>
            <person name="Proctor R.H."/>
            <person name="Prusky D."/>
            <person name="Rech G."/>
            <person name="Reinhardt R."/>
            <person name="Rollins J.A."/>
            <person name="Rounsley S."/>
            <person name="Schardl C.L."/>
            <person name="Schwartz D.C."/>
            <person name="Shenoy N."/>
            <person name="Shirasu K."/>
            <person name="Sikhakolli U.R."/>
            <person name="Stueber K."/>
            <person name="Sukno S.A."/>
            <person name="Sweigard J.A."/>
            <person name="Takano Y."/>
            <person name="Takahara H."/>
            <person name="Trail F."/>
            <person name="van der Does H.C."/>
            <person name="Voll L.M."/>
            <person name="Will I."/>
            <person name="Young S."/>
            <person name="Zeng Q."/>
            <person name="Zhang J."/>
            <person name="Zhou S."/>
            <person name="Dickman M.B."/>
            <person name="Schulze-Lefert P."/>
            <person name="Ver Loren van Themaat E."/>
            <person name="Ma L.-J."/>
            <person name="Vaillancourt L.J."/>
        </authorList>
    </citation>
    <scope>NUCLEOTIDE SEQUENCE [LARGE SCALE GENOMIC DNA]</scope>
    <source>
        <strain evidence="3">IMI 349063</strain>
    </source>
</reference>
<accession>H1W1S3</accession>
<evidence type="ECO:0000313" key="3">
    <source>
        <dbReference type="Proteomes" id="UP000007174"/>
    </source>
</evidence>
<name>H1W1S3_COLHI</name>
<organism evidence="2 3">
    <name type="scientific">Colletotrichum higginsianum (strain IMI 349063)</name>
    <name type="common">Crucifer anthracnose fungus</name>
    <dbReference type="NCBI Taxonomy" id="759273"/>
    <lineage>
        <taxon>Eukaryota</taxon>
        <taxon>Fungi</taxon>
        <taxon>Dikarya</taxon>
        <taxon>Ascomycota</taxon>
        <taxon>Pezizomycotina</taxon>
        <taxon>Sordariomycetes</taxon>
        <taxon>Hypocreomycetidae</taxon>
        <taxon>Glomerellales</taxon>
        <taxon>Glomerellaceae</taxon>
        <taxon>Colletotrichum</taxon>
        <taxon>Colletotrichum destructivum species complex</taxon>
    </lineage>
</organism>
<proteinExistence type="predicted"/>
<sequence>MTYIVHHGLSLSPPHSLPPSLTHTHKHTPSRPYTHATPCRNKLYPANNSSCHRQRGEGEAYIVGRDHQEQTKETWQPCIKLNSLALRAKDTQASLCSSRLDRSLILSFLSVWYSLVNLLFPSSLTYPLPNSQPVCFLLFERPSSRLRFSLLPPPFFQTVLDTFFLNLPSLHTY</sequence>